<dbReference type="InterPro" id="IPR001387">
    <property type="entry name" value="Cro/C1-type_HTH"/>
</dbReference>
<dbReference type="SUPFAM" id="SSF47413">
    <property type="entry name" value="lambda repressor-like DNA-binding domains"/>
    <property type="match status" value="1"/>
</dbReference>
<reference evidence="2 3" key="1">
    <citation type="submission" date="2024-06" db="EMBL/GenBank/DDBJ databases">
        <title>Sorghum-associated microbial communities from plants grown in Nebraska, USA.</title>
        <authorList>
            <person name="Schachtman D."/>
        </authorList>
    </citation>
    <scope>NUCLEOTIDE SEQUENCE [LARGE SCALE GENOMIC DNA]</scope>
    <source>
        <strain evidence="2 3">1288</strain>
    </source>
</reference>
<protein>
    <submittedName>
        <fullName evidence="2">Transcriptional regulator with XRE-family HTH domain</fullName>
    </submittedName>
</protein>
<dbReference type="InterPro" id="IPR010982">
    <property type="entry name" value="Lambda_DNA-bd_dom_sf"/>
</dbReference>
<keyword evidence="3" id="KW-1185">Reference proteome</keyword>
<dbReference type="Pfam" id="PF01381">
    <property type="entry name" value="HTH_3"/>
    <property type="match status" value="1"/>
</dbReference>
<comment type="caution">
    <text evidence="2">The sequence shown here is derived from an EMBL/GenBank/DDBJ whole genome shotgun (WGS) entry which is preliminary data.</text>
</comment>
<evidence type="ECO:0000313" key="2">
    <source>
        <dbReference type="EMBL" id="MET3658334.1"/>
    </source>
</evidence>
<evidence type="ECO:0000259" key="1">
    <source>
        <dbReference type="PROSITE" id="PS50943"/>
    </source>
</evidence>
<evidence type="ECO:0000313" key="3">
    <source>
        <dbReference type="Proteomes" id="UP001549104"/>
    </source>
</evidence>
<feature type="domain" description="HTH cro/C1-type" evidence="1">
    <location>
        <begin position="7"/>
        <end position="60"/>
    </location>
</feature>
<dbReference type="EMBL" id="JBEPME010000005">
    <property type="protein sequence ID" value="MET3658334.1"/>
    <property type="molecule type" value="Genomic_DNA"/>
</dbReference>
<name>A0ABV2KB75_SPOPS</name>
<proteinExistence type="predicted"/>
<sequence>MEYGTILKACRERAGFNQEELAHELHIQQADVSRFENSKKELHMGLFQKWAEVTHSQDVLVAFICGVDGLVILANVLSTMGSAITGFINFLI</sequence>
<dbReference type="SMART" id="SM00530">
    <property type="entry name" value="HTH_XRE"/>
    <property type="match status" value="1"/>
</dbReference>
<dbReference type="Proteomes" id="UP001549104">
    <property type="component" value="Unassembled WGS sequence"/>
</dbReference>
<organism evidence="2 3">
    <name type="scientific">Sporosarcina psychrophila</name>
    <name type="common">Bacillus psychrophilus</name>
    <dbReference type="NCBI Taxonomy" id="1476"/>
    <lineage>
        <taxon>Bacteria</taxon>
        <taxon>Bacillati</taxon>
        <taxon>Bacillota</taxon>
        <taxon>Bacilli</taxon>
        <taxon>Bacillales</taxon>
        <taxon>Caryophanaceae</taxon>
        <taxon>Sporosarcina</taxon>
    </lineage>
</organism>
<gene>
    <name evidence="2" type="ORF">ABIC55_003451</name>
</gene>
<dbReference type="CDD" id="cd00093">
    <property type="entry name" value="HTH_XRE"/>
    <property type="match status" value="1"/>
</dbReference>
<dbReference type="Gene3D" id="1.10.260.40">
    <property type="entry name" value="lambda repressor-like DNA-binding domains"/>
    <property type="match status" value="1"/>
</dbReference>
<dbReference type="RefSeq" id="WP_187045083.1">
    <property type="nucleotide sequence ID" value="NZ_JBEPME010000005.1"/>
</dbReference>
<dbReference type="PROSITE" id="PS50943">
    <property type="entry name" value="HTH_CROC1"/>
    <property type="match status" value="1"/>
</dbReference>
<accession>A0ABV2KB75</accession>